<dbReference type="InterPro" id="IPR001304">
    <property type="entry name" value="C-type_lectin-like"/>
</dbReference>
<dbReference type="Gene3D" id="3.10.100.10">
    <property type="entry name" value="Mannose-Binding Protein A, subunit A"/>
    <property type="match status" value="1"/>
</dbReference>
<name>T1FT45_HELRO</name>
<feature type="signal peptide" evidence="1">
    <location>
        <begin position="1"/>
        <end position="19"/>
    </location>
</feature>
<dbReference type="PROSITE" id="PS50041">
    <property type="entry name" value="C_TYPE_LECTIN_2"/>
    <property type="match status" value="1"/>
</dbReference>
<dbReference type="SUPFAM" id="SSF56436">
    <property type="entry name" value="C-type lectin-like"/>
    <property type="match status" value="1"/>
</dbReference>
<gene>
    <name evidence="4" type="primary">20211992</name>
    <name evidence="3" type="ORF">HELRODRAFT_191609</name>
</gene>
<dbReference type="InterPro" id="IPR016187">
    <property type="entry name" value="CTDL_fold"/>
</dbReference>
<reference evidence="3 5" key="2">
    <citation type="journal article" date="2013" name="Nature">
        <title>Insights into bilaterian evolution from three spiralian genomes.</title>
        <authorList>
            <person name="Simakov O."/>
            <person name="Marletaz F."/>
            <person name="Cho S.J."/>
            <person name="Edsinger-Gonzales E."/>
            <person name="Havlak P."/>
            <person name="Hellsten U."/>
            <person name="Kuo D.H."/>
            <person name="Larsson T."/>
            <person name="Lv J."/>
            <person name="Arendt D."/>
            <person name="Savage R."/>
            <person name="Osoegawa K."/>
            <person name="de Jong P."/>
            <person name="Grimwood J."/>
            <person name="Chapman J.A."/>
            <person name="Shapiro H."/>
            <person name="Aerts A."/>
            <person name="Otillar R.P."/>
            <person name="Terry A.Y."/>
            <person name="Boore J.L."/>
            <person name="Grigoriev I.V."/>
            <person name="Lindberg D.R."/>
            <person name="Seaver E.C."/>
            <person name="Weisblat D.A."/>
            <person name="Putnam N.H."/>
            <person name="Rokhsar D.S."/>
        </authorList>
    </citation>
    <scope>NUCLEOTIDE SEQUENCE</scope>
</reference>
<dbReference type="GeneID" id="20211992"/>
<evidence type="ECO:0000313" key="5">
    <source>
        <dbReference type="Proteomes" id="UP000015101"/>
    </source>
</evidence>
<sequence>MIKIIFLLTILVHLELARSEINIQKYTKAHSYLTVKNQKTSICFDDQMKVLKKLRAKTALDCLSKCLSATNNNLRGINYVASVASCSCVPKVTDVWYNVTNSSNLPGCVSFFTHECPRSFDYVVENHKCFSLQTSLNTWHNSRTLCNNLLSSHPVIIESSTENRAVQLYAIAVKKDSVPCLLPGYADTFFIWTASYITYNNSVRTPFLWSPQPGQYKRMVYYSWLSGEPNTPADGPECCVSYSLDFYLSNSFAKRSQPNICNEIDALYVFLDASTINTQSM</sequence>
<feature type="chain" id="PRO_5010980964" description="C-type lectin domain-containing protein" evidence="1">
    <location>
        <begin position="20"/>
        <end position="281"/>
    </location>
</feature>
<feature type="domain" description="C-type lectin" evidence="2">
    <location>
        <begin position="125"/>
        <end position="262"/>
    </location>
</feature>
<keyword evidence="1" id="KW-0732">Signal</keyword>
<dbReference type="Proteomes" id="UP000015101">
    <property type="component" value="Unassembled WGS sequence"/>
</dbReference>
<dbReference type="CDD" id="cd00037">
    <property type="entry name" value="CLECT"/>
    <property type="match status" value="1"/>
</dbReference>
<proteinExistence type="predicted"/>
<keyword evidence="5" id="KW-1185">Reference proteome</keyword>
<reference evidence="5" key="1">
    <citation type="submission" date="2012-12" db="EMBL/GenBank/DDBJ databases">
        <authorList>
            <person name="Hellsten U."/>
            <person name="Grimwood J."/>
            <person name="Chapman J.A."/>
            <person name="Shapiro H."/>
            <person name="Aerts A."/>
            <person name="Otillar R.P."/>
            <person name="Terry A.Y."/>
            <person name="Boore J.L."/>
            <person name="Simakov O."/>
            <person name="Marletaz F."/>
            <person name="Cho S.-J."/>
            <person name="Edsinger-Gonzales E."/>
            <person name="Havlak P."/>
            <person name="Kuo D.-H."/>
            <person name="Larsson T."/>
            <person name="Lv J."/>
            <person name="Arendt D."/>
            <person name="Savage R."/>
            <person name="Osoegawa K."/>
            <person name="de Jong P."/>
            <person name="Lindberg D.R."/>
            <person name="Seaver E.C."/>
            <person name="Weisblat D.A."/>
            <person name="Putnam N.H."/>
            <person name="Grigoriev I.V."/>
            <person name="Rokhsar D.S."/>
        </authorList>
    </citation>
    <scope>NUCLEOTIDE SEQUENCE</scope>
</reference>
<dbReference type="GO" id="GO:0030246">
    <property type="term" value="F:carbohydrate binding"/>
    <property type="evidence" value="ECO:0000318"/>
    <property type="project" value="GO_Central"/>
</dbReference>
<dbReference type="GO" id="GO:0038187">
    <property type="term" value="F:pattern recognition receptor activity"/>
    <property type="evidence" value="ECO:0000318"/>
    <property type="project" value="GO_Central"/>
</dbReference>
<dbReference type="GO" id="GO:0006955">
    <property type="term" value="P:immune response"/>
    <property type="evidence" value="ECO:0000318"/>
    <property type="project" value="GO_Central"/>
</dbReference>
<evidence type="ECO:0000313" key="3">
    <source>
        <dbReference type="EMBL" id="ESO04524.1"/>
    </source>
</evidence>
<dbReference type="CTD" id="20211992"/>
<dbReference type="InParanoid" id="T1FT45"/>
<organism evidence="4 5">
    <name type="scientific">Helobdella robusta</name>
    <name type="common">Californian leech</name>
    <dbReference type="NCBI Taxonomy" id="6412"/>
    <lineage>
        <taxon>Eukaryota</taxon>
        <taxon>Metazoa</taxon>
        <taxon>Spiralia</taxon>
        <taxon>Lophotrochozoa</taxon>
        <taxon>Annelida</taxon>
        <taxon>Clitellata</taxon>
        <taxon>Hirudinea</taxon>
        <taxon>Rhynchobdellida</taxon>
        <taxon>Glossiphoniidae</taxon>
        <taxon>Helobdella</taxon>
    </lineage>
</organism>
<reference evidence="4" key="3">
    <citation type="submission" date="2015-06" db="UniProtKB">
        <authorList>
            <consortium name="EnsemblMetazoa"/>
        </authorList>
    </citation>
    <scope>IDENTIFICATION</scope>
</reference>
<dbReference type="EMBL" id="KB096457">
    <property type="protein sequence ID" value="ESO04524.1"/>
    <property type="molecule type" value="Genomic_DNA"/>
</dbReference>
<evidence type="ECO:0000259" key="2">
    <source>
        <dbReference type="PROSITE" id="PS50041"/>
    </source>
</evidence>
<dbReference type="EMBL" id="AMQM01004092">
    <property type="status" value="NOT_ANNOTATED_CDS"/>
    <property type="molecule type" value="Genomic_DNA"/>
</dbReference>
<dbReference type="RefSeq" id="XP_009017103.1">
    <property type="nucleotide sequence ID" value="XM_009018855.1"/>
</dbReference>
<dbReference type="AlphaFoldDB" id="T1FT45"/>
<dbReference type="EnsemblMetazoa" id="HelroT191609">
    <property type="protein sequence ID" value="HelroP191609"/>
    <property type="gene ID" value="HelroG191609"/>
</dbReference>
<dbReference type="KEGG" id="hro:HELRODRAFT_191609"/>
<evidence type="ECO:0000313" key="4">
    <source>
        <dbReference type="EnsemblMetazoa" id="HelroP191609"/>
    </source>
</evidence>
<dbReference type="GO" id="GO:0009897">
    <property type="term" value="C:external side of plasma membrane"/>
    <property type="evidence" value="ECO:0000318"/>
    <property type="project" value="GO_Central"/>
</dbReference>
<dbReference type="HOGENOM" id="CLU_070181_0_0_1"/>
<protein>
    <recommendedName>
        <fullName evidence="2">C-type lectin domain-containing protein</fullName>
    </recommendedName>
</protein>
<accession>T1FT45</accession>
<dbReference type="InterPro" id="IPR016186">
    <property type="entry name" value="C-type_lectin-like/link_sf"/>
</dbReference>
<evidence type="ECO:0000256" key="1">
    <source>
        <dbReference type="SAM" id="SignalP"/>
    </source>
</evidence>